<dbReference type="EMBL" id="CP003185">
    <property type="protein sequence ID" value="AFK94266.1"/>
    <property type="molecule type" value="Genomic_DNA"/>
</dbReference>
<dbReference type="PATRIC" id="fig|1094508.3.peg.2753"/>
<dbReference type="AlphaFoldDB" id="I3WBR5"/>
<dbReference type="Proteomes" id="UP000006178">
    <property type="component" value="Plasmid pMU3262"/>
</dbReference>
<dbReference type="BioCyc" id="TSAC1094508:GLMA-2765-MONOMER"/>
<evidence type="ECO:0000313" key="2">
    <source>
        <dbReference type="Proteomes" id="UP000006178"/>
    </source>
</evidence>
<keyword evidence="1" id="KW-0614">Plasmid</keyword>
<evidence type="ECO:0000313" key="1">
    <source>
        <dbReference type="EMBL" id="AFK94266.1"/>
    </source>
</evidence>
<dbReference type="KEGG" id="tsh:Tsac_2719"/>
<reference evidence="1 2" key="1">
    <citation type="journal article" date="2014" name="Appl. Environ. Microbiol.">
        <title>Profile of Secreted Hydrolases, Associated Proteins, and SlpA in Thermoanaerobacterium saccharolyticum during the Degradation of Hemicellulose.</title>
        <authorList>
            <person name="Currie D.H."/>
            <person name="Guss A.M."/>
            <person name="Herring C.D."/>
            <person name="Giannone R.J."/>
            <person name="Johnson C.M."/>
            <person name="Lankford P.K."/>
            <person name="Brown S.D."/>
            <person name="Hettich R.L."/>
            <person name="Lynd L.R."/>
        </authorList>
    </citation>
    <scope>NUCLEOTIDE SEQUENCE [LARGE SCALE GENOMIC DNA]</scope>
    <source>
        <strain evidence="2">DSM 8691 / JW/SL-YS485</strain>
    </source>
</reference>
<geneLocation type="plasmid" evidence="1 2">
    <name>pMU3262</name>
</geneLocation>
<organism evidence="1 2">
    <name type="scientific">Thermoanaerobacterium saccharolyticum (strain DSM 8691 / JW/SL-YS485)</name>
    <dbReference type="NCBI Taxonomy" id="1094508"/>
    <lineage>
        <taxon>Bacteria</taxon>
        <taxon>Bacillati</taxon>
        <taxon>Bacillota</taxon>
        <taxon>Clostridia</taxon>
        <taxon>Thermoanaerobacterales</taxon>
        <taxon>Thermoanaerobacteraceae</taxon>
        <taxon>Thermoanaerobacterium</taxon>
    </lineage>
</organism>
<sequence>MFFNIDDDMAEEIYDMLDNLAMLKILYDRGFDITNIDFSVTPNNDYGYYWDGFLGLINDLVFGDYIENNIVYYDKEKRMVSQEDEYSNEESIIKWFEPSIVAFIKKNKNNKDKIKEIESLLNSLMNEIWYEADYEIATEENNEAILFRLYYLELLPLNSFALEFIFEILDLCKKEVSVIDH</sequence>
<accession>I3WBR5</accession>
<gene>
    <name evidence="1" type="ordered locus">Tsac_2719</name>
</gene>
<name>I3WBR5_THESW</name>
<dbReference type="RefSeq" id="WP_014759537.1">
    <property type="nucleotide sequence ID" value="NC_017998.1"/>
</dbReference>
<proteinExistence type="predicted"/>
<protein>
    <submittedName>
        <fullName evidence="1">Uncharacterized protein</fullName>
    </submittedName>
</protein>
<keyword evidence="2" id="KW-1185">Reference proteome</keyword>